<protein>
    <recommendedName>
        <fullName evidence="5">Glycosyl transferase family 1</fullName>
    </recommendedName>
</protein>
<dbReference type="Proteomes" id="UP000230859">
    <property type="component" value="Unassembled WGS sequence"/>
</dbReference>
<dbReference type="Pfam" id="PF13439">
    <property type="entry name" value="Glyco_transf_4"/>
    <property type="match status" value="1"/>
</dbReference>
<feature type="domain" description="Glycosyl transferase family 1" evidence="1">
    <location>
        <begin position="216"/>
        <end position="371"/>
    </location>
</feature>
<dbReference type="Gene3D" id="3.40.50.2000">
    <property type="entry name" value="Glycogen Phosphorylase B"/>
    <property type="match status" value="2"/>
</dbReference>
<dbReference type="Pfam" id="PF00534">
    <property type="entry name" value="Glycos_transf_1"/>
    <property type="match status" value="1"/>
</dbReference>
<feature type="domain" description="Glycosyltransferase subfamily 4-like N-terminal" evidence="2">
    <location>
        <begin position="14"/>
        <end position="200"/>
    </location>
</feature>
<dbReference type="CDD" id="cd03801">
    <property type="entry name" value="GT4_PimA-like"/>
    <property type="match status" value="1"/>
</dbReference>
<evidence type="ECO:0008006" key="5">
    <source>
        <dbReference type="Google" id="ProtNLM"/>
    </source>
</evidence>
<dbReference type="PANTHER" id="PTHR12526:SF638">
    <property type="entry name" value="SPORE COAT PROTEIN SA"/>
    <property type="match status" value="1"/>
</dbReference>
<reference evidence="3 4" key="1">
    <citation type="submission" date="2017-09" db="EMBL/GenBank/DDBJ databases">
        <title>Depth-based differentiation of microbial function through sediment-hosted aquifers and enrichment of novel symbionts in the deep terrestrial subsurface.</title>
        <authorList>
            <person name="Probst A.J."/>
            <person name="Ladd B."/>
            <person name="Jarett J.K."/>
            <person name="Geller-Mcgrath D.E."/>
            <person name="Sieber C.M."/>
            <person name="Emerson J.B."/>
            <person name="Anantharaman K."/>
            <person name="Thomas B.C."/>
            <person name="Malmstrom R."/>
            <person name="Stieglmeier M."/>
            <person name="Klingl A."/>
            <person name="Woyke T."/>
            <person name="Ryan C.M."/>
            <person name="Banfield J.F."/>
        </authorList>
    </citation>
    <scope>NUCLEOTIDE SEQUENCE [LARGE SCALE GENOMIC DNA]</scope>
    <source>
        <strain evidence="3">CG11_big_fil_rev_8_21_14_0_20_45_26</strain>
    </source>
</reference>
<evidence type="ECO:0000259" key="2">
    <source>
        <dbReference type="Pfam" id="PF13439"/>
    </source>
</evidence>
<evidence type="ECO:0000313" key="4">
    <source>
        <dbReference type="Proteomes" id="UP000230859"/>
    </source>
</evidence>
<dbReference type="EMBL" id="PCVY01000068">
    <property type="protein sequence ID" value="PIQ85367.1"/>
    <property type="molecule type" value="Genomic_DNA"/>
</dbReference>
<dbReference type="InterPro" id="IPR001296">
    <property type="entry name" value="Glyco_trans_1"/>
</dbReference>
<evidence type="ECO:0000259" key="1">
    <source>
        <dbReference type="Pfam" id="PF00534"/>
    </source>
</evidence>
<proteinExistence type="predicted"/>
<dbReference type="AlphaFoldDB" id="A0A2H0LLW1"/>
<sequence length="404" mass="45114">MHILHLTRSIDPLGGCEIYLKNLISTFLSYGHRQSVITAVKPAESIPNDTTVHTINYLANLDYREARLAVNPLAARVDEIKPDLIHIHDLNNPFIIEAARQSKPTIKTTLNADAYCGGIDKYLNRSEKECCFKMGLGCILVAYAEKCMSRHPRRNIEIIKLKKKSLELMNHIAKVIVPSESSKQIMIQNGVKSSQIAAIPLFAGFAHQPILKVKEPSPPEILFLGRLRRYKGVHFLLQATAALKQPYRLIVLGDGEEKSKLMAQAEKLGIRHCCRFLGNLPHDEVLPYLDRCRVVVVPSIYPDSFPTAGLEAMSRKKPVIGFDVGGISGWLKDGLTGYLVPTQNVGILTTNLDYLLANHEQACILGENGYRFFQDHFTAKRHYQTLLALYDDALTNSSKISTGV</sequence>
<dbReference type="PANTHER" id="PTHR12526">
    <property type="entry name" value="GLYCOSYLTRANSFERASE"/>
    <property type="match status" value="1"/>
</dbReference>
<dbReference type="SUPFAM" id="SSF53756">
    <property type="entry name" value="UDP-Glycosyltransferase/glycogen phosphorylase"/>
    <property type="match status" value="1"/>
</dbReference>
<name>A0A2H0LLW1_9BACT</name>
<dbReference type="GO" id="GO:0016757">
    <property type="term" value="F:glycosyltransferase activity"/>
    <property type="evidence" value="ECO:0007669"/>
    <property type="project" value="InterPro"/>
</dbReference>
<dbReference type="InterPro" id="IPR028098">
    <property type="entry name" value="Glyco_trans_4-like_N"/>
</dbReference>
<organism evidence="3 4">
    <name type="scientific">Candidatus Abzuiibacterium crystallinum</name>
    <dbReference type="NCBI Taxonomy" id="1974748"/>
    <lineage>
        <taxon>Bacteria</taxon>
        <taxon>Pseudomonadati</taxon>
        <taxon>Candidatus Omnitrophota</taxon>
        <taxon>Candidatus Abzuiibacterium</taxon>
    </lineage>
</organism>
<evidence type="ECO:0000313" key="3">
    <source>
        <dbReference type="EMBL" id="PIQ85367.1"/>
    </source>
</evidence>
<gene>
    <name evidence="3" type="ORF">COV74_09210</name>
</gene>
<comment type="caution">
    <text evidence="3">The sequence shown here is derived from an EMBL/GenBank/DDBJ whole genome shotgun (WGS) entry which is preliminary data.</text>
</comment>
<accession>A0A2H0LLW1</accession>